<feature type="transmembrane region" description="Helical" evidence="1">
    <location>
        <begin position="141"/>
        <end position="163"/>
    </location>
</feature>
<feature type="transmembrane region" description="Helical" evidence="1">
    <location>
        <begin position="225"/>
        <end position="245"/>
    </location>
</feature>
<evidence type="ECO:0008006" key="4">
    <source>
        <dbReference type="Google" id="ProtNLM"/>
    </source>
</evidence>
<reference evidence="2 3" key="1">
    <citation type="submission" date="2023-07" db="EMBL/GenBank/DDBJ databases">
        <title>Sorghum-associated microbial communities from plants grown in Nebraska, USA.</title>
        <authorList>
            <person name="Schachtman D."/>
        </authorList>
    </citation>
    <scope>NUCLEOTIDE SEQUENCE [LARGE SCALE GENOMIC DNA]</scope>
    <source>
        <strain evidence="2 3">2980</strain>
    </source>
</reference>
<gene>
    <name evidence="2" type="ORF">J2Y69_001557</name>
</gene>
<organism evidence="2 3">
    <name type="scientific">Microbacterium resistens</name>
    <dbReference type="NCBI Taxonomy" id="156977"/>
    <lineage>
        <taxon>Bacteria</taxon>
        <taxon>Bacillati</taxon>
        <taxon>Actinomycetota</taxon>
        <taxon>Actinomycetes</taxon>
        <taxon>Micrococcales</taxon>
        <taxon>Microbacteriaceae</taxon>
        <taxon>Microbacterium</taxon>
    </lineage>
</organism>
<feature type="transmembrane region" description="Helical" evidence="1">
    <location>
        <begin position="175"/>
        <end position="195"/>
    </location>
</feature>
<keyword evidence="1" id="KW-1133">Transmembrane helix</keyword>
<feature type="transmembrane region" description="Helical" evidence="1">
    <location>
        <begin position="21"/>
        <end position="43"/>
    </location>
</feature>
<feature type="transmembrane region" description="Helical" evidence="1">
    <location>
        <begin position="63"/>
        <end position="83"/>
    </location>
</feature>
<dbReference type="Proteomes" id="UP001259347">
    <property type="component" value="Unassembled WGS sequence"/>
</dbReference>
<evidence type="ECO:0000313" key="2">
    <source>
        <dbReference type="EMBL" id="MDR6866958.1"/>
    </source>
</evidence>
<proteinExistence type="predicted"/>
<name>A0ABU1SCJ7_9MICO</name>
<dbReference type="RefSeq" id="WP_310019247.1">
    <property type="nucleotide sequence ID" value="NZ_JAVDUM010000005.1"/>
</dbReference>
<keyword evidence="3" id="KW-1185">Reference proteome</keyword>
<evidence type="ECO:0000256" key="1">
    <source>
        <dbReference type="SAM" id="Phobius"/>
    </source>
</evidence>
<keyword evidence="1" id="KW-0812">Transmembrane</keyword>
<evidence type="ECO:0000313" key="3">
    <source>
        <dbReference type="Proteomes" id="UP001259347"/>
    </source>
</evidence>
<sequence>MSRADAGRIFRRLLGAELLKARSGAVLATMFSFVLTVPLLVVFITGATDDVDFGDGLAATRTFLSIGVSGALGCVFFGSYIVTREDYYRSMDRVFVLGPARLVFGAKVAAAAIFGGLFAILGAAVWTAISAILVQSRGGEFLVGADALAMAAGYLVAGVLGAVMGCGVGWVVRNYYLAVLVLLVLPPIIGVPLLSRARDVERFLPIGASAGLGGVGIDGLLSPPIAGTVLAGWALLAVLVGWMDLRRRAAA</sequence>
<protein>
    <recommendedName>
        <fullName evidence="4">ABC transporter permease</fullName>
    </recommendedName>
</protein>
<comment type="caution">
    <text evidence="2">The sequence shown here is derived from an EMBL/GenBank/DDBJ whole genome shotgun (WGS) entry which is preliminary data.</text>
</comment>
<keyword evidence="1" id="KW-0472">Membrane</keyword>
<accession>A0ABU1SCJ7</accession>
<dbReference type="EMBL" id="JAVDUM010000005">
    <property type="protein sequence ID" value="MDR6866958.1"/>
    <property type="molecule type" value="Genomic_DNA"/>
</dbReference>
<feature type="transmembrane region" description="Helical" evidence="1">
    <location>
        <begin position="104"/>
        <end position="129"/>
    </location>
</feature>